<proteinExistence type="predicted"/>
<dbReference type="PROSITE" id="PS50022">
    <property type="entry name" value="FA58C_3"/>
    <property type="match status" value="1"/>
</dbReference>
<dbReference type="Gene3D" id="2.60.120.260">
    <property type="entry name" value="Galactose-binding domain-like"/>
    <property type="match status" value="1"/>
</dbReference>
<dbReference type="InterPro" id="IPR000421">
    <property type="entry name" value="FA58C"/>
</dbReference>
<comment type="caution">
    <text evidence="2">The sequence shown here is derived from an EMBL/GenBank/DDBJ whole genome shotgun (WGS) entry which is preliminary data.</text>
</comment>
<evidence type="ECO:0000313" key="2">
    <source>
        <dbReference type="EMBL" id="SIR06130.1"/>
    </source>
</evidence>
<dbReference type="InterPro" id="IPR008979">
    <property type="entry name" value="Galactose-bd-like_sf"/>
</dbReference>
<dbReference type="AlphaFoldDB" id="A0A8G2CLP2"/>
<evidence type="ECO:0000313" key="3">
    <source>
        <dbReference type="Proteomes" id="UP000186308"/>
    </source>
</evidence>
<name>A0A8G2CLP2_ACIRU</name>
<sequence length="124" mass="14064">MHTDIDDKPWWVADFGSTKGISEIRIFNRIDDIGIAARAGRLAIDLAINPDEWLEVYRRETDEPFGGIDGNPLIFKPTIPIPGRFVRIRLLTRNYLHLDQVEVYGEPLPNFPQPAPTLATAEQP</sequence>
<reference evidence="2 3" key="1">
    <citation type="submission" date="2017-01" db="EMBL/GenBank/DDBJ databases">
        <authorList>
            <person name="Varghese N."/>
            <person name="Submissions S."/>
        </authorList>
    </citation>
    <scope>NUCLEOTIDE SEQUENCE [LARGE SCALE GENOMIC DNA]</scope>
    <source>
        <strain evidence="2 3">ATCC 35905</strain>
    </source>
</reference>
<dbReference type="EMBL" id="FTNE01000014">
    <property type="protein sequence ID" value="SIR06130.1"/>
    <property type="molecule type" value="Genomic_DNA"/>
</dbReference>
<feature type="domain" description="F5/8 type C" evidence="1">
    <location>
        <begin position="1"/>
        <end position="106"/>
    </location>
</feature>
<gene>
    <name evidence="2" type="ORF">SAMN05421828_11491</name>
</gene>
<evidence type="ECO:0000259" key="1">
    <source>
        <dbReference type="PROSITE" id="PS50022"/>
    </source>
</evidence>
<organism evidence="2 3">
    <name type="scientific">Acidiphilium rubrum</name>
    <dbReference type="NCBI Taxonomy" id="526"/>
    <lineage>
        <taxon>Bacteria</taxon>
        <taxon>Pseudomonadati</taxon>
        <taxon>Pseudomonadota</taxon>
        <taxon>Alphaproteobacteria</taxon>
        <taxon>Acetobacterales</taxon>
        <taxon>Acidocellaceae</taxon>
        <taxon>Acidiphilium</taxon>
    </lineage>
</organism>
<protein>
    <submittedName>
        <fullName evidence="2">F5/8 type C domain-containing protein</fullName>
    </submittedName>
</protein>
<dbReference type="Pfam" id="PF00754">
    <property type="entry name" value="F5_F8_type_C"/>
    <property type="match status" value="1"/>
</dbReference>
<dbReference type="SUPFAM" id="SSF49785">
    <property type="entry name" value="Galactose-binding domain-like"/>
    <property type="match status" value="1"/>
</dbReference>
<keyword evidence="3" id="KW-1185">Reference proteome</keyword>
<accession>A0A8G2CLP2</accession>
<dbReference type="Proteomes" id="UP000186308">
    <property type="component" value="Unassembled WGS sequence"/>
</dbReference>